<dbReference type="Proteomes" id="UP000294616">
    <property type="component" value="Unassembled WGS sequence"/>
</dbReference>
<dbReference type="GO" id="GO:0004414">
    <property type="term" value="F:homoserine O-acetyltransferase activity"/>
    <property type="evidence" value="ECO:0007669"/>
    <property type="project" value="UniProtKB-UniRule"/>
</dbReference>
<comment type="subcellular location">
    <subcellularLocation>
        <location evidence="2">Cytoplasm</location>
    </subcellularLocation>
</comment>
<keyword evidence="2" id="KW-0028">Amino-acid biosynthesis</keyword>
<name>A0A4R1M1H3_9SPHI</name>
<dbReference type="Pfam" id="PF00561">
    <property type="entry name" value="Abhydrolase_1"/>
    <property type="match status" value="1"/>
</dbReference>
<dbReference type="Gene3D" id="3.40.50.1820">
    <property type="entry name" value="alpha/beta hydrolase"/>
    <property type="match status" value="1"/>
</dbReference>
<dbReference type="HAMAP" id="MF_00296">
    <property type="entry name" value="MetX_acyltransf"/>
    <property type="match status" value="1"/>
</dbReference>
<dbReference type="InterPro" id="IPR008220">
    <property type="entry name" value="HAT_MetX-like"/>
</dbReference>
<dbReference type="NCBIfam" id="TIGR01392">
    <property type="entry name" value="homoserO_Ac_trn"/>
    <property type="match status" value="1"/>
</dbReference>
<organism evidence="5 6">
    <name type="scientific">Albibacterium bauzanense</name>
    <dbReference type="NCBI Taxonomy" id="653929"/>
    <lineage>
        <taxon>Bacteria</taxon>
        <taxon>Pseudomonadati</taxon>
        <taxon>Bacteroidota</taxon>
        <taxon>Sphingobacteriia</taxon>
        <taxon>Sphingobacteriales</taxon>
        <taxon>Sphingobacteriaceae</taxon>
        <taxon>Albibacterium</taxon>
    </lineage>
</organism>
<comment type="subunit">
    <text evidence="2">Homodimer.</text>
</comment>
<proteinExistence type="inferred from homology"/>
<dbReference type="GO" id="GO:0009092">
    <property type="term" value="P:homoserine metabolic process"/>
    <property type="evidence" value="ECO:0007669"/>
    <property type="project" value="TreeGrafter"/>
</dbReference>
<dbReference type="GO" id="GO:0005737">
    <property type="term" value="C:cytoplasm"/>
    <property type="evidence" value="ECO:0007669"/>
    <property type="project" value="UniProtKB-SubCell"/>
</dbReference>
<dbReference type="GO" id="GO:0009086">
    <property type="term" value="P:methionine biosynthetic process"/>
    <property type="evidence" value="ECO:0007669"/>
    <property type="project" value="UniProtKB-UniRule"/>
</dbReference>
<evidence type="ECO:0000256" key="2">
    <source>
        <dbReference type="HAMAP-Rule" id="MF_00296"/>
    </source>
</evidence>
<feature type="active site" evidence="2 3">
    <location>
        <position position="289"/>
    </location>
</feature>
<dbReference type="PIRSF" id="PIRSF000443">
    <property type="entry name" value="Homoser_Ac_trans"/>
    <property type="match status" value="1"/>
</dbReference>
<keyword evidence="2" id="KW-0963">Cytoplasm</keyword>
<evidence type="ECO:0000313" key="5">
    <source>
        <dbReference type="EMBL" id="TCK84830.1"/>
    </source>
</evidence>
<reference evidence="5 6" key="1">
    <citation type="submission" date="2019-03" db="EMBL/GenBank/DDBJ databases">
        <title>Genomic Encyclopedia of Archaeal and Bacterial Type Strains, Phase II (KMG-II): from individual species to whole genera.</title>
        <authorList>
            <person name="Goeker M."/>
        </authorList>
    </citation>
    <scope>NUCLEOTIDE SEQUENCE [LARGE SCALE GENOMIC DNA]</scope>
    <source>
        <strain evidence="5 6">DSM 22554</strain>
    </source>
</reference>
<feature type="active site" description="Nucleophile" evidence="2 3">
    <location>
        <position position="135"/>
    </location>
</feature>
<feature type="binding site" evidence="2">
    <location>
        <position position="201"/>
    </location>
    <ligand>
        <name>substrate</name>
    </ligand>
</feature>
<dbReference type="UniPathway" id="UPA00051">
    <property type="reaction ID" value="UER00074"/>
</dbReference>
<dbReference type="SUPFAM" id="SSF53474">
    <property type="entry name" value="alpha/beta-Hydrolases"/>
    <property type="match status" value="1"/>
</dbReference>
<comment type="function">
    <text evidence="2">Transfers an acetyl group from acetyl-CoA to L-homoserine, forming acetyl-L-homoserine.</text>
</comment>
<dbReference type="InterPro" id="IPR029058">
    <property type="entry name" value="AB_hydrolase_fold"/>
</dbReference>
<dbReference type="InterPro" id="IPR000073">
    <property type="entry name" value="AB_hydrolase_1"/>
</dbReference>
<evidence type="ECO:0000256" key="3">
    <source>
        <dbReference type="PIRSR" id="PIRSR000443-1"/>
    </source>
</evidence>
<keyword evidence="2" id="KW-0012">Acyltransferase</keyword>
<dbReference type="EMBL" id="SMGO01000001">
    <property type="protein sequence ID" value="TCK84830.1"/>
    <property type="molecule type" value="Genomic_DNA"/>
</dbReference>
<dbReference type="PANTHER" id="PTHR32268:SF11">
    <property type="entry name" value="HOMOSERINE O-ACETYLTRANSFERASE"/>
    <property type="match status" value="1"/>
</dbReference>
<comment type="similarity">
    <text evidence="2">Belongs to the AB hydrolase superfamily. MetX family.</text>
</comment>
<dbReference type="PANTHER" id="PTHR32268">
    <property type="entry name" value="HOMOSERINE O-ACETYLTRANSFERASE"/>
    <property type="match status" value="1"/>
</dbReference>
<comment type="pathway">
    <text evidence="2">Amino-acid biosynthesis; L-methionine biosynthesis via de novo pathway; O-acetyl-L-homoserine from L-homoserine: step 1/1.</text>
</comment>
<evidence type="ECO:0000256" key="1">
    <source>
        <dbReference type="ARBA" id="ARBA00022679"/>
    </source>
</evidence>
<feature type="binding site" evidence="2">
    <location>
        <position position="319"/>
    </location>
    <ligand>
        <name>substrate</name>
    </ligand>
</feature>
<protein>
    <recommendedName>
        <fullName evidence="2">Homoserine O-acetyltransferase</fullName>
        <shortName evidence="2">HAT</shortName>
        <ecNumber evidence="2">2.3.1.31</ecNumber>
    </recommendedName>
    <alternativeName>
        <fullName evidence="2">Homoserine transacetylase</fullName>
        <shortName evidence="2">HTA</shortName>
    </alternativeName>
</protein>
<keyword evidence="1 2" id="KW-0808">Transferase</keyword>
<accession>A0A4R1M1H3</accession>
<dbReference type="EC" id="2.3.1.31" evidence="2"/>
<feature type="active site" evidence="2 3">
    <location>
        <position position="318"/>
    </location>
</feature>
<dbReference type="RefSeq" id="WP_132220509.1">
    <property type="nucleotide sequence ID" value="NZ_SMGO01000001.1"/>
</dbReference>
<keyword evidence="6" id="KW-1185">Reference proteome</keyword>
<comment type="catalytic activity">
    <reaction evidence="2">
        <text>L-homoserine + acetyl-CoA = O-acetyl-L-homoserine + CoA</text>
        <dbReference type="Rhea" id="RHEA:13701"/>
        <dbReference type="ChEBI" id="CHEBI:57287"/>
        <dbReference type="ChEBI" id="CHEBI:57288"/>
        <dbReference type="ChEBI" id="CHEBI:57476"/>
        <dbReference type="ChEBI" id="CHEBI:57716"/>
        <dbReference type="EC" id="2.3.1.31"/>
    </reaction>
</comment>
<evidence type="ECO:0000313" key="6">
    <source>
        <dbReference type="Proteomes" id="UP000294616"/>
    </source>
</evidence>
<evidence type="ECO:0000259" key="4">
    <source>
        <dbReference type="Pfam" id="PF00561"/>
    </source>
</evidence>
<dbReference type="OrthoDB" id="9800754at2"/>
<feature type="domain" description="AB hydrolase-1" evidence="4">
    <location>
        <begin position="40"/>
        <end position="321"/>
    </location>
</feature>
<comment type="caution">
    <text evidence="5">The sequence shown here is derived from an EMBL/GenBank/DDBJ whole genome shotgun (WGS) entry which is preliminary data.</text>
</comment>
<gene>
    <name evidence="2" type="primary">metXA</name>
    <name evidence="5" type="ORF">C8N28_0124</name>
</gene>
<comment type="caution">
    <text evidence="2">Lacks conserved residue(s) required for the propagation of feature annotation.</text>
</comment>
<keyword evidence="2" id="KW-0486">Methionine biosynthesis</keyword>
<dbReference type="AlphaFoldDB" id="A0A4R1M1H3"/>
<sequence length="350" mass="39723">MNLKKFQYNKPFELENGKRLENLEIAYTTYGKLNAQKDNVVWVCHALTANSNVMEWWPGLFGENDYFNPEKDFIICANTLGSPYGTTNPLSINPATKEPYYLSFPQFSTRDLASAHQLLAEHLQIPKISILIGGSLGGQQALEWAVMEPNKIDKLIVLATNAQHSPWGIAFNESQRLAIASDPTFYENTPEGGLKGLKTARSIALLSYRAYETYGFTQLETDADITDSYRASSYQNYQGEKLIKRFNAYSYWFLSKTMDSHHLGRKRKGIVEALQSIKAKTLVIGIRSDILFPPEEQKFLAEHIPYAQYAEIDSFYGHDGFLIETKALTEIIKKFVSKNYSTQQSTSIFI</sequence>